<evidence type="ECO:0000256" key="5">
    <source>
        <dbReference type="ARBA" id="ARBA00022723"/>
    </source>
</evidence>
<dbReference type="KEGG" id="bpb:bpr_I2911"/>
<keyword evidence="4 13" id="KW-0548">Nucleotidyltransferase</keyword>
<comment type="similarity">
    <text evidence="9">Belongs to the tRNA nucleotidyltransferase/poly(A) polymerase family.</text>
</comment>
<dbReference type="Gene3D" id="3.30.460.10">
    <property type="entry name" value="Beta Polymerase, domain 2"/>
    <property type="match status" value="1"/>
</dbReference>
<dbReference type="AlphaFoldDB" id="E0RVV9"/>
<name>E0RVV9_BUTPB</name>
<keyword evidence="2 9" id="KW-0808">Transferase</keyword>
<evidence type="ECO:0000259" key="11">
    <source>
        <dbReference type="Pfam" id="PF12627"/>
    </source>
</evidence>
<keyword evidence="14" id="KW-1185">Reference proteome</keyword>
<dbReference type="GO" id="GO:0000166">
    <property type="term" value="F:nucleotide binding"/>
    <property type="evidence" value="ECO:0007669"/>
    <property type="project" value="UniProtKB-KW"/>
</dbReference>
<evidence type="ECO:0000313" key="13">
    <source>
        <dbReference type="EMBL" id="ADL35641.1"/>
    </source>
</evidence>
<dbReference type="PANTHER" id="PTHR46173:SF1">
    <property type="entry name" value="CCA TRNA NUCLEOTIDYLTRANSFERASE 1, MITOCHONDRIAL"/>
    <property type="match status" value="1"/>
</dbReference>
<dbReference type="GO" id="GO:0008033">
    <property type="term" value="P:tRNA processing"/>
    <property type="evidence" value="ECO:0007669"/>
    <property type="project" value="UniProtKB-KW"/>
</dbReference>
<dbReference type="InterPro" id="IPR043519">
    <property type="entry name" value="NT_sf"/>
</dbReference>
<keyword evidence="7" id="KW-0460">Magnesium</keyword>
<dbReference type="EMBL" id="CP001810">
    <property type="protein sequence ID" value="ADL35641.1"/>
    <property type="molecule type" value="Genomic_DNA"/>
</dbReference>
<feature type="domain" description="CCA-adding enzyme C-terminal" evidence="12">
    <location>
        <begin position="296"/>
        <end position="436"/>
    </location>
</feature>
<dbReference type="InterPro" id="IPR002646">
    <property type="entry name" value="PolA_pol_head_dom"/>
</dbReference>
<dbReference type="InterPro" id="IPR032810">
    <property type="entry name" value="CCA-adding_enz_C"/>
</dbReference>
<dbReference type="Proteomes" id="UP000001299">
    <property type="component" value="Chromosome 1"/>
</dbReference>
<evidence type="ECO:0000256" key="9">
    <source>
        <dbReference type="RuleBase" id="RU003953"/>
    </source>
</evidence>
<dbReference type="PANTHER" id="PTHR46173">
    <property type="entry name" value="CCA TRNA NUCLEOTIDYLTRANSFERASE 1, MITOCHONDRIAL"/>
    <property type="match status" value="1"/>
</dbReference>
<evidence type="ECO:0000313" key="14">
    <source>
        <dbReference type="Proteomes" id="UP000001299"/>
    </source>
</evidence>
<evidence type="ECO:0000256" key="3">
    <source>
        <dbReference type="ARBA" id="ARBA00022694"/>
    </source>
</evidence>
<accession>E0RVV9</accession>
<dbReference type="Gene3D" id="1.10.246.80">
    <property type="match status" value="1"/>
</dbReference>
<dbReference type="EC" id="2.7.7.72" evidence="13"/>
<evidence type="ECO:0000256" key="1">
    <source>
        <dbReference type="ARBA" id="ARBA00001946"/>
    </source>
</evidence>
<evidence type="ECO:0000259" key="12">
    <source>
        <dbReference type="Pfam" id="PF13735"/>
    </source>
</evidence>
<dbReference type="HOGENOM" id="CLU_015961_3_1_9"/>
<keyword evidence="5" id="KW-0479">Metal-binding</keyword>
<organism evidence="13 14">
    <name type="scientific">Butyrivibrio proteoclasticus (strain ATCC 51982 / DSM 14932 / B316)</name>
    <name type="common">Clostridium proteoclasticum</name>
    <dbReference type="NCBI Taxonomy" id="515622"/>
    <lineage>
        <taxon>Bacteria</taxon>
        <taxon>Bacillati</taxon>
        <taxon>Bacillota</taxon>
        <taxon>Clostridia</taxon>
        <taxon>Lachnospirales</taxon>
        <taxon>Lachnospiraceae</taxon>
        <taxon>Butyrivibrio</taxon>
    </lineage>
</organism>
<comment type="cofactor">
    <cofactor evidence="1">
        <name>Mg(2+)</name>
        <dbReference type="ChEBI" id="CHEBI:18420"/>
    </cofactor>
</comment>
<dbReference type="Gene3D" id="1.10.3090.10">
    <property type="entry name" value="cca-adding enzyme, domain 2"/>
    <property type="match status" value="1"/>
</dbReference>
<feature type="domain" description="Poly A polymerase head" evidence="10">
    <location>
        <begin position="23"/>
        <end position="143"/>
    </location>
</feature>
<feature type="domain" description="tRNA nucleotidyltransferase/poly(A) polymerase RNA and SrmB- binding" evidence="11">
    <location>
        <begin position="170"/>
        <end position="231"/>
    </location>
</feature>
<dbReference type="RefSeq" id="WP_013282293.1">
    <property type="nucleotide sequence ID" value="NC_014387.1"/>
</dbReference>
<dbReference type="STRING" id="515622.bpr_I2911"/>
<dbReference type="GO" id="GO:0000049">
    <property type="term" value="F:tRNA binding"/>
    <property type="evidence" value="ECO:0007669"/>
    <property type="project" value="TreeGrafter"/>
</dbReference>
<evidence type="ECO:0000259" key="10">
    <source>
        <dbReference type="Pfam" id="PF01743"/>
    </source>
</evidence>
<keyword evidence="3" id="KW-0819">tRNA processing</keyword>
<dbReference type="NCBIfam" id="TIGR00277">
    <property type="entry name" value="HDIG"/>
    <property type="match status" value="1"/>
</dbReference>
<evidence type="ECO:0000256" key="2">
    <source>
        <dbReference type="ARBA" id="ARBA00022679"/>
    </source>
</evidence>
<dbReference type="SUPFAM" id="SSF81891">
    <property type="entry name" value="Poly A polymerase C-terminal region-like"/>
    <property type="match status" value="1"/>
</dbReference>
<dbReference type="Pfam" id="PF13735">
    <property type="entry name" value="tRNA_NucTran2_2"/>
    <property type="match status" value="1"/>
</dbReference>
<evidence type="ECO:0000256" key="7">
    <source>
        <dbReference type="ARBA" id="ARBA00022842"/>
    </source>
</evidence>
<proteinExistence type="inferred from homology"/>
<dbReference type="InterPro" id="IPR032828">
    <property type="entry name" value="PolyA_RNA-bd"/>
</dbReference>
<evidence type="ECO:0000256" key="8">
    <source>
        <dbReference type="ARBA" id="ARBA00022884"/>
    </source>
</evidence>
<keyword evidence="6" id="KW-0547">Nucleotide-binding</keyword>
<dbReference type="eggNOG" id="COG0617">
    <property type="taxonomic scope" value="Bacteria"/>
</dbReference>
<dbReference type="GO" id="GO:0004810">
    <property type="term" value="F:CCA tRNA nucleotidyltransferase activity"/>
    <property type="evidence" value="ECO:0007669"/>
    <property type="project" value="UniProtKB-EC"/>
</dbReference>
<dbReference type="GO" id="GO:0046872">
    <property type="term" value="F:metal ion binding"/>
    <property type="evidence" value="ECO:0007669"/>
    <property type="project" value="UniProtKB-KW"/>
</dbReference>
<dbReference type="SUPFAM" id="SSF81301">
    <property type="entry name" value="Nucleotidyltransferase"/>
    <property type="match status" value="1"/>
</dbReference>
<protein>
    <submittedName>
        <fullName evidence="13">tRNA nucleotidyltransferase Cca</fullName>
        <ecNumber evidence="13">2.7.7.72</ecNumber>
    </submittedName>
</protein>
<dbReference type="InterPro" id="IPR006675">
    <property type="entry name" value="HDIG_dom"/>
</dbReference>
<reference evidence="13 14" key="1">
    <citation type="journal article" date="2010" name="PLoS ONE">
        <title>The glycobiome of the rumen bacterium Butyrivibrio proteoclasticus B316(T) highlights adaptation to a polysaccharide-rich environment.</title>
        <authorList>
            <person name="Kelly W.J."/>
            <person name="Leahy S.C."/>
            <person name="Altermann E."/>
            <person name="Yeoman C.J."/>
            <person name="Dunne J.C."/>
            <person name="Kong Z."/>
            <person name="Pacheco D.M."/>
            <person name="Li D."/>
            <person name="Noel S.J."/>
            <person name="Moon C.D."/>
            <person name="Cookson A.L."/>
            <person name="Attwood G.T."/>
        </authorList>
    </citation>
    <scope>NUCLEOTIDE SEQUENCE [LARGE SCALE GENOMIC DNA]</scope>
    <source>
        <strain evidence="14">ATCC 51982 / DSM 14932 / B316</strain>
    </source>
</reference>
<sequence>MKIKLPDNAKTILDTIHEAGFEAYVVGGCVRDAVLGRVPGDWDITTNALPQDIKKLFRRTIDTGIEHGTVTVMMGKEGYEVTTYRIDGKYEDNRHPSEVTFTKNLTEDMKRRDFTINAMAYNEEEGLIDRFGGLEDIEKGLIRCVGDPYERFSEDALRIMRAIRFSAQLGYTIEDKTCEAIKELSGTLEKISAERIQVELVKLLLSDHPDKIRQAYELGITRVILPEFDACMETEQNNIHHAYSVGEHIIQTLLNIRADRVLRLTMLMHDMAKPVTMTVDEEGVSHFKGHDIKGVEMARNIFRRLKFDRDTMDKACNLIRYHDYRFPATARNVRRAMNKVGADAFPLFLEVRYADTMAQSEYKREEKLRQIEETRLLYEEIKAKNECVTLGSLAVNGRDLISLGVAPGKKIGEVLEKMLMDVIDDPEHNTREYLLEPERLSIFLKDQ</sequence>
<evidence type="ECO:0000256" key="6">
    <source>
        <dbReference type="ARBA" id="ARBA00022741"/>
    </source>
</evidence>
<dbReference type="InterPro" id="IPR050264">
    <property type="entry name" value="Bact_CCA-adding_enz_type3_sf"/>
</dbReference>
<dbReference type="NCBIfam" id="NF009814">
    <property type="entry name" value="PRK13299.1"/>
    <property type="match status" value="1"/>
</dbReference>
<keyword evidence="8 9" id="KW-0694">RNA-binding</keyword>
<gene>
    <name evidence="13" type="primary">cca</name>
    <name evidence="13" type="ordered locus">bpr_I2911</name>
</gene>
<dbReference type="Pfam" id="PF12627">
    <property type="entry name" value="PolyA_pol_RNAbd"/>
    <property type="match status" value="1"/>
</dbReference>
<dbReference type="Pfam" id="PF01743">
    <property type="entry name" value="PolyA_pol"/>
    <property type="match status" value="1"/>
</dbReference>
<evidence type="ECO:0000256" key="4">
    <source>
        <dbReference type="ARBA" id="ARBA00022695"/>
    </source>
</evidence>
<dbReference type="CDD" id="cd05398">
    <property type="entry name" value="NT_ClassII-CCAase"/>
    <property type="match status" value="1"/>
</dbReference>